<keyword evidence="1" id="KW-0812">Transmembrane</keyword>
<feature type="transmembrane region" description="Helical" evidence="1">
    <location>
        <begin position="7"/>
        <end position="25"/>
    </location>
</feature>
<evidence type="ECO:0000313" key="2">
    <source>
        <dbReference type="EMBL" id="SMF10912.1"/>
    </source>
</evidence>
<dbReference type="RefSeq" id="WP_085275664.1">
    <property type="nucleotide sequence ID" value="NZ_FXAG01000005.1"/>
</dbReference>
<feature type="transmembrane region" description="Helical" evidence="1">
    <location>
        <begin position="210"/>
        <end position="227"/>
    </location>
</feature>
<protein>
    <recommendedName>
        <fullName evidence="4">Dolichyl-phosphate-mannose-protein mannosyltransferase</fullName>
    </recommendedName>
</protein>
<feature type="transmembrane region" description="Helical" evidence="1">
    <location>
        <begin position="119"/>
        <end position="150"/>
    </location>
</feature>
<feature type="transmembrane region" description="Helical" evidence="1">
    <location>
        <begin position="162"/>
        <end position="189"/>
    </location>
</feature>
<keyword evidence="1" id="KW-0472">Membrane</keyword>
<proteinExistence type="predicted"/>
<feature type="transmembrane region" description="Helical" evidence="1">
    <location>
        <begin position="367"/>
        <end position="385"/>
    </location>
</feature>
<keyword evidence="3" id="KW-1185">Reference proteome</keyword>
<organism evidence="2 3">
    <name type="scientific">Pseudogulbenkiania subflava DSM 22618</name>
    <dbReference type="NCBI Taxonomy" id="1123014"/>
    <lineage>
        <taxon>Bacteria</taxon>
        <taxon>Pseudomonadati</taxon>
        <taxon>Pseudomonadota</taxon>
        <taxon>Betaproteobacteria</taxon>
        <taxon>Neisseriales</taxon>
        <taxon>Chromobacteriaceae</taxon>
        <taxon>Pseudogulbenkiania</taxon>
    </lineage>
</organism>
<dbReference type="EMBL" id="FXAG01000005">
    <property type="protein sequence ID" value="SMF10912.1"/>
    <property type="molecule type" value="Genomic_DNA"/>
</dbReference>
<reference evidence="3" key="1">
    <citation type="submission" date="2017-04" db="EMBL/GenBank/DDBJ databases">
        <authorList>
            <person name="Varghese N."/>
            <person name="Submissions S."/>
        </authorList>
    </citation>
    <scope>NUCLEOTIDE SEQUENCE [LARGE SCALE GENOMIC DNA]</scope>
    <source>
        <strain evidence="3">DSM 22618</strain>
    </source>
</reference>
<dbReference type="STRING" id="1123014.SAMN02745746_01353"/>
<dbReference type="Proteomes" id="UP000192920">
    <property type="component" value="Unassembled WGS sequence"/>
</dbReference>
<feature type="transmembrane region" description="Helical" evidence="1">
    <location>
        <begin position="261"/>
        <end position="279"/>
    </location>
</feature>
<evidence type="ECO:0000256" key="1">
    <source>
        <dbReference type="SAM" id="Phobius"/>
    </source>
</evidence>
<evidence type="ECO:0008006" key="4">
    <source>
        <dbReference type="Google" id="ProtNLM"/>
    </source>
</evidence>
<feature type="transmembrane region" description="Helical" evidence="1">
    <location>
        <begin position="286"/>
        <end position="303"/>
    </location>
</feature>
<sequence length="527" mass="60357">MAYLKGRLTLPIAIFIIMFMVVGFFPRFEDPDFYWHLKTGELIASSAQLPWHDVFAYTNSGHSWVNSEWLSQWLFYQLFQLGGLKTVWLFTTSIYVSCWAVSYKTSLDVLKDEGKAVQAILLFCVFMGLLAPRPHIFTFLLFALLIRVLFCFKYCASERTLWWIPLIMLLWANLHGGFFLGLVLMAAFISAEWAKYCWRDAAGCIAVSRLTRLTLVALLGLLATAINPQGFSYWRYPYNAIVASGDMQFINEWQSPNFHQWLFQYFLAMVFIFFLNMVYSTRKPDLAEIGVSLIYIAGAFISVRNLPLTALAMTPHFALFYRDLPVSEGLRKLRFPTRRANAVPHPLVARVGKVWVAGNRQVGGAEGVMNLLLLIFALLAVALIYPSRRSLAEETLTSILPVKATDFILANHIEGRMFNTYHYGGYLIYRLYPQQRVFIYGRTDIYPKGFVDHYLETYRGDKDWKKRFASYGIDYVVCESSAPIRQLILADGSFKSVFDDGKHSILLRNVSKYRALIARYGKDGGQG</sequence>
<keyword evidence="1" id="KW-1133">Transmembrane helix</keyword>
<feature type="transmembrane region" description="Helical" evidence="1">
    <location>
        <begin position="74"/>
        <end position="98"/>
    </location>
</feature>
<gene>
    <name evidence="2" type="ORF">SAMN02745746_01353</name>
</gene>
<name>A0A1Y6BJD9_9NEIS</name>
<dbReference type="AlphaFoldDB" id="A0A1Y6BJD9"/>
<accession>A0A1Y6BJD9</accession>
<evidence type="ECO:0000313" key="3">
    <source>
        <dbReference type="Proteomes" id="UP000192920"/>
    </source>
</evidence>